<dbReference type="PANTHER" id="PTHR43406:SF1">
    <property type="entry name" value="TRYPTOPHAN SYNTHASE ALPHA CHAIN, CHLOROPLASTIC"/>
    <property type="match status" value="1"/>
</dbReference>
<dbReference type="UniPathway" id="UPA00035">
    <property type="reaction ID" value="UER00044"/>
</dbReference>
<feature type="active site" description="Proton acceptor" evidence="9">
    <location>
        <position position="84"/>
    </location>
</feature>
<comment type="subunit">
    <text evidence="3 9">Tetramer of two alpha and two beta chains.</text>
</comment>
<keyword evidence="6 9" id="KW-0057">Aromatic amino acid biosynthesis</keyword>
<dbReference type="InterPro" id="IPR011060">
    <property type="entry name" value="RibuloseP-bd_barrel"/>
</dbReference>
<feature type="active site" description="Proton acceptor" evidence="9">
    <location>
        <position position="73"/>
    </location>
</feature>
<evidence type="ECO:0000256" key="7">
    <source>
        <dbReference type="ARBA" id="ARBA00023239"/>
    </source>
</evidence>
<dbReference type="PROSITE" id="PS00167">
    <property type="entry name" value="TRP_SYNTHASE_ALPHA"/>
    <property type="match status" value="1"/>
</dbReference>
<evidence type="ECO:0000256" key="9">
    <source>
        <dbReference type="HAMAP-Rule" id="MF_00131"/>
    </source>
</evidence>
<dbReference type="InterPro" id="IPR002028">
    <property type="entry name" value="Trp_synthase_suA"/>
</dbReference>
<dbReference type="NCBIfam" id="TIGR00262">
    <property type="entry name" value="trpA"/>
    <property type="match status" value="1"/>
</dbReference>
<dbReference type="Proteomes" id="UP000230790">
    <property type="component" value="Unassembled WGS sequence"/>
</dbReference>
<dbReference type="GO" id="GO:0005829">
    <property type="term" value="C:cytosol"/>
    <property type="evidence" value="ECO:0007669"/>
    <property type="project" value="TreeGrafter"/>
</dbReference>
<evidence type="ECO:0000256" key="4">
    <source>
        <dbReference type="ARBA" id="ARBA00022605"/>
    </source>
</evidence>
<dbReference type="InterPro" id="IPR013785">
    <property type="entry name" value="Aldolase_TIM"/>
</dbReference>
<keyword evidence="7 9" id="KW-0456">Lyase</keyword>
<evidence type="ECO:0000256" key="10">
    <source>
        <dbReference type="RuleBase" id="RU003662"/>
    </source>
</evidence>
<comment type="catalytic activity">
    <reaction evidence="8 9">
        <text>(1S,2R)-1-C-(indol-3-yl)glycerol 3-phosphate + L-serine = D-glyceraldehyde 3-phosphate + L-tryptophan + H2O</text>
        <dbReference type="Rhea" id="RHEA:10532"/>
        <dbReference type="ChEBI" id="CHEBI:15377"/>
        <dbReference type="ChEBI" id="CHEBI:33384"/>
        <dbReference type="ChEBI" id="CHEBI:57912"/>
        <dbReference type="ChEBI" id="CHEBI:58866"/>
        <dbReference type="ChEBI" id="CHEBI:59776"/>
        <dbReference type="EC" id="4.2.1.20"/>
    </reaction>
</comment>
<dbReference type="Pfam" id="PF00290">
    <property type="entry name" value="Trp_syntA"/>
    <property type="match status" value="1"/>
</dbReference>
<comment type="function">
    <text evidence="1 9">The alpha subunit is responsible for the aldol cleavage of indoleglycerol phosphate to indole and glyceraldehyde 3-phosphate.</text>
</comment>
<keyword evidence="4 9" id="KW-0028">Amino-acid biosynthesis</keyword>
<comment type="pathway">
    <text evidence="2 9">Amino-acid biosynthesis; L-tryptophan biosynthesis; L-tryptophan from chorismate: step 5/5.</text>
</comment>
<name>A0A2M8QEK1_9CHLR</name>
<dbReference type="FunFam" id="3.20.20.70:FF:000037">
    <property type="entry name" value="Tryptophan synthase alpha chain"/>
    <property type="match status" value="1"/>
</dbReference>
<evidence type="ECO:0000313" key="13">
    <source>
        <dbReference type="Proteomes" id="UP000230790"/>
    </source>
</evidence>
<dbReference type="PANTHER" id="PTHR43406">
    <property type="entry name" value="TRYPTOPHAN SYNTHASE, ALPHA CHAIN"/>
    <property type="match status" value="1"/>
</dbReference>
<evidence type="ECO:0000256" key="2">
    <source>
        <dbReference type="ARBA" id="ARBA00004733"/>
    </source>
</evidence>
<gene>
    <name evidence="9" type="primary">trpA</name>
    <name evidence="12" type="ORF">CUN48_04595</name>
</gene>
<protein>
    <recommendedName>
        <fullName evidence="9">Tryptophan synthase alpha chain</fullName>
        <ecNumber evidence="9">4.2.1.20</ecNumber>
    </recommendedName>
</protein>
<organism evidence="12 13">
    <name type="scientific">Candidatus Thermofonsia Clade 3 bacterium</name>
    <dbReference type="NCBI Taxonomy" id="2364212"/>
    <lineage>
        <taxon>Bacteria</taxon>
        <taxon>Bacillati</taxon>
        <taxon>Chloroflexota</taxon>
        <taxon>Candidatus Thermofontia</taxon>
        <taxon>Candidatus Thermofonsia Clade 3</taxon>
    </lineage>
</organism>
<dbReference type="CDD" id="cd04724">
    <property type="entry name" value="Tryptophan_synthase_alpha"/>
    <property type="match status" value="1"/>
</dbReference>
<comment type="similarity">
    <text evidence="9 10">Belongs to the TrpA family.</text>
</comment>
<dbReference type="Gene3D" id="3.20.20.70">
    <property type="entry name" value="Aldolase class I"/>
    <property type="match status" value="1"/>
</dbReference>
<dbReference type="HAMAP" id="MF_00131">
    <property type="entry name" value="Trp_synth_alpha"/>
    <property type="match status" value="1"/>
</dbReference>
<dbReference type="SUPFAM" id="SSF51366">
    <property type="entry name" value="Ribulose-phoshate binding barrel"/>
    <property type="match status" value="1"/>
</dbReference>
<comment type="caution">
    <text evidence="12">The sequence shown here is derived from an EMBL/GenBank/DDBJ whole genome shotgun (WGS) entry which is preliminary data.</text>
</comment>
<sequence length="286" mass="30563">MTRQQQPTTRHQQLALGDPRPHTGLSAIAAAFAHAKAEGRPALMPYWSLGYPDVETSLRVIEAIAHAGADLIELGVPFSDPLADGPVIQRANQIALERGITVSRGMQIAARARAAGVSIPFLAMGYLNPLIAYGEARYVADWQRAGADGLIVPDLPPEECDTLKRECDARQMALVQFTAPTSTDARIGLAAKYASGFIYIVSVTGVTGARDRLAEGLRDYVERVKVHAAGKPVVVGFGISKPEHVREVGQFADGVIVASALLKHAGDAPDPARAAYEFVSGLRYWG</sequence>
<evidence type="ECO:0000256" key="8">
    <source>
        <dbReference type="ARBA" id="ARBA00049047"/>
    </source>
</evidence>
<keyword evidence="5 9" id="KW-0822">Tryptophan biosynthesis</keyword>
<dbReference type="GO" id="GO:0004834">
    <property type="term" value="F:tryptophan synthase activity"/>
    <property type="evidence" value="ECO:0007669"/>
    <property type="project" value="UniProtKB-UniRule"/>
</dbReference>
<dbReference type="InterPro" id="IPR018204">
    <property type="entry name" value="Trp_synthase_alpha_AS"/>
</dbReference>
<evidence type="ECO:0000313" key="12">
    <source>
        <dbReference type="EMBL" id="PJF48237.1"/>
    </source>
</evidence>
<feature type="compositionally biased region" description="Low complexity" evidence="11">
    <location>
        <begin position="1"/>
        <end position="13"/>
    </location>
</feature>
<dbReference type="EC" id="4.2.1.20" evidence="9"/>
<evidence type="ECO:0000256" key="6">
    <source>
        <dbReference type="ARBA" id="ARBA00023141"/>
    </source>
</evidence>
<dbReference type="EMBL" id="PGTN01000020">
    <property type="protein sequence ID" value="PJF48237.1"/>
    <property type="molecule type" value="Genomic_DNA"/>
</dbReference>
<reference evidence="12 13" key="1">
    <citation type="submission" date="2017-11" db="EMBL/GenBank/DDBJ databases">
        <title>Evolution of Phototrophy in the Chloroflexi Phylum Driven by Horizontal Gene Transfer.</title>
        <authorList>
            <person name="Ward L.M."/>
            <person name="Hemp J."/>
            <person name="Shih P.M."/>
            <person name="Mcglynn S.E."/>
            <person name="Fischer W."/>
        </authorList>
    </citation>
    <scope>NUCLEOTIDE SEQUENCE [LARGE SCALE GENOMIC DNA]</scope>
    <source>
        <strain evidence="12">JP3_7</strain>
    </source>
</reference>
<feature type="region of interest" description="Disordered" evidence="11">
    <location>
        <begin position="1"/>
        <end position="20"/>
    </location>
</feature>
<proteinExistence type="inferred from homology"/>
<accession>A0A2M8QEK1</accession>
<evidence type="ECO:0000256" key="5">
    <source>
        <dbReference type="ARBA" id="ARBA00022822"/>
    </source>
</evidence>
<evidence type="ECO:0000256" key="11">
    <source>
        <dbReference type="SAM" id="MobiDB-lite"/>
    </source>
</evidence>
<evidence type="ECO:0000256" key="3">
    <source>
        <dbReference type="ARBA" id="ARBA00011270"/>
    </source>
</evidence>
<dbReference type="AlphaFoldDB" id="A0A2M8QEK1"/>
<evidence type="ECO:0000256" key="1">
    <source>
        <dbReference type="ARBA" id="ARBA00003365"/>
    </source>
</evidence>